<dbReference type="InterPro" id="IPR050350">
    <property type="entry name" value="Compl-Cell_Adhes-Reg"/>
</dbReference>
<dbReference type="PANTHER" id="PTHR19325">
    <property type="entry name" value="COMPLEMENT COMPONENT-RELATED SUSHI DOMAIN-CONTAINING"/>
    <property type="match status" value="1"/>
</dbReference>
<evidence type="ECO:0000313" key="8">
    <source>
        <dbReference type="WBParaSite" id="PSAMB.scaffold3302size18858.g21006.t1"/>
    </source>
</evidence>
<comment type="caution">
    <text evidence="5">Lacks conserved residue(s) required for the propagation of feature annotation.</text>
</comment>
<evidence type="ECO:0000256" key="1">
    <source>
        <dbReference type="ARBA" id="ARBA00022659"/>
    </source>
</evidence>
<name>A0A914W6F4_9BILA</name>
<evidence type="ECO:0000256" key="2">
    <source>
        <dbReference type="ARBA" id="ARBA00022737"/>
    </source>
</evidence>
<keyword evidence="3" id="KW-1015">Disulfide bond</keyword>
<sequence length="491" mass="51924">MDLSRLAVRRSLLVGVVAILIAANVTGAARICQRKTAKGINHVFFMPSSRPFVYVMYSEAERKDISDLRKAYLDTVTYLYGKVATSPKTPPQNVRASKILDGSANKTIYVLHVQQPAGMTVAQSNVLYSAFGEFIDLKVPASLQIQNCDDSTFSQDFECPVVPQSAINGIVTYDSRVYNGNTPTITPVTPTNGKVPIGTYATITTCAAGFAPSVPKIVLFICGHIQGPQTTAAWNLDASMKAYCKPVPPPVCNALTAGTGGVISYSPTGPAAGVVPVNTVATLTCNAGYKWTNTASASATCTGPNTWSKILTSCTPVCNVQPAIANGVITYSPQQPTSGTVPTTVIATLTCNTGYAPADPAKKSTTCTGPNTWSAVLTTCQLPQCVDPTTLFTTMDSKMLNYICSGVCTGVQPIGKTVTVSCTSGDTVFDATFDDGRTGREDQTPDPETITLTCNPQGKWQTTLLNIYTSNPSPIVGTLSNTASVICRQYF</sequence>
<organism evidence="7 8">
    <name type="scientific">Plectus sambesii</name>
    <dbReference type="NCBI Taxonomy" id="2011161"/>
    <lineage>
        <taxon>Eukaryota</taxon>
        <taxon>Metazoa</taxon>
        <taxon>Ecdysozoa</taxon>
        <taxon>Nematoda</taxon>
        <taxon>Chromadorea</taxon>
        <taxon>Plectida</taxon>
        <taxon>Plectina</taxon>
        <taxon>Plectoidea</taxon>
        <taxon>Plectidae</taxon>
        <taxon>Plectus</taxon>
    </lineage>
</organism>
<evidence type="ECO:0000256" key="3">
    <source>
        <dbReference type="ARBA" id="ARBA00023157"/>
    </source>
</evidence>
<keyword evidence="4" id="KW-0325">Glycoprotein</keyword>
<dbReference type="Gene3D" id="2.10.70.10">
    <property type="entry name" value="Complement Module, domain 1"/>
    <property type="match status" value="2"/>
</dbReference>
<dbReference type="PROSITE" id="PS50923">
    <property type="entry name" value="SUSHI"/>
    <property type="match status" value="1"/>
</dbReference>
<keyword evidence="7" id="KW-1185">Reference proteome</keyword>
<keyword evidence="1 5" id="KW-0768">Sushi</keyword>
<dbReference type="SMART" id="SM00032">
    <property type="entry name" value="CCP"/>
    <property type="match status" value="2"/>
</dbReference>
<keyword evidence="2" id="KW-0677">Repeat</keyword>
<evidence type="ECO:0000313" key="7">
    <source>
        <dbReference type="Proteomes" id="UP000887566"/>
    </source>
</evidence>
<dbReference type="WBParaSite" id="PSAMB.scaffold3302size18858.g21006.t1">
    <property type="protein sequence ID" value="PSAMB.scaffold3302size18858.g21006.t1"/>
    <property type="gene ID" value="PSAMB.scaffold3302size18858.g21006"/>
</dbReference>
<protein>
    <submittedName>
        <fullName evidence="8">Sushi domain-containing protein</fullName>
    </submittedName>
</protein>
<evidence type="ECO:0000256" key="4">
    <source>
        <dbReference type="ARBA" id="ARBA00023180"/>
    </source>
</evidence>
<dbReference type="SUPFAM" id="SSF57535">
    <property type="entry name" value="Complement control module/SCR domain"/>
    <property type="match status" value="2"/>
</dbReference>
<evidence type="ECO:0000259" key="6">
    <source>
        <dbReference type="PROSITE" id="PS50923"/>
    </source>
</evidence>
<dbReference type="Proteomes" id="UP000887566">
    <property type="component" value="Unplaced"/>
</dbReference>
<reference evidence="8" key="1">
    <citation type="submission" date="2022-11" db="UniProtKB">
        <authorList>
            <consortium name="WormBaseParasite"/>
        </authorList>
    </citation>
    <scope>IDENTIFICATION</scope>
</reference>
<dbReference type="AlphaFoldDB" id="A0A914W6F4"/>
<dbReference type="InterPro" id="IPR035976">
    <property type="entry name" value="Sushi/SCR/CCP_sf"/>
</dbReference>
<dbReference type="InterPro" id="IPR000436">
    <property type="entry name" value="Sushi_SCR_CCP_dom"/>
</dbReference>
<proteinExistence type="predicted"/>
<evidence type="ECO:0000256" key="5">
    <source>
        <dbReference type="PROSITE-ProRule" id="PRU00302"/>
    </source>
</evidence>
<dbReference type="PANTHER" id="PTHR19325:SF575">
    <property type="entry name" value="LOCOMOTION-RELATED PROTEIN HIKARU GENKI"/>
    <property type="match status" value="1"/>
</dbReference>
<accession>A0A914W6F4</accession>
<feature type="domain" description="Sushi" evidence="6">
    <location>
        <begin position="250"/>
        <end position="316"/>
    </location>
</feature>
<dbReference type="CDD" id="cd00033">
    <property type="entry name" value="CCP"/>
    <property type="match status" value="1"/>
</dbReference>